<feature type="transmembrane region" description="Helical" evidence="1">
    <location>
        <begin position="87"/>
        <end position="118"/>
    </location>
</feature>
<dbReference type="EMBL" id="JAUEPS010000023">
    <property type="protein sequence ID" value="KAK0457188.1"/>
    <property type="molecule type" value="Genomic_DNA"/>
</dbReference>
<proteinExistence type="predicted"/>
<accession>A0AA39N4I9</accession>
<protein>
    <submittedName>
        <fullName evidence="2">Uncharacterized protein</fullName>
    </submittedName>
</protein>
<gene>
    <name evidence="2" type="ORF">EV420DRAFT_544296</name>
</gene>
<dbReference type="Proteomes" id="UP001175211">
    <property type="component" value="Unassembled WGS sequence"/>
</dbReference>
<evidence type="ECO:0000256" key="1">
    <source>
        <dbReference type="SAM" id="Phobius"/>
    </source>
</evidence>
<reference evidence="2" key="1">
    <citation type="submission" date="2023-06" db="EMBL/GenBank/DDBJ databases">
        <authorList>
            <consortium name="Lawrence Berkeley National Laboratory"/>
            <person name="Ahrendt S."/>
            <person name="Sahu N."/>
            <person name="Indic B."/>
            <person name="Wong-Bajracharya J."/>
            <person name="Merenyi Z."/>
            <person name="Ke H.-M."/>
            <person name="Monk M."/>
            <person name="Kocsube S."/>
            <person name="Drula E."/>
            <person name="Lipzen A."/>
            <person name="Balint B."/>
            <person name="Henrissat B."/>
            <person name="Andreopoulos B."/>
            <person name="Martin F.M."/>
            <person name="Harder C.B."/>
            <person name="Rigling D."/>
            <person name="Ford K.L."/>
            <person name="Foster G.D."/>
            <person name="Pangilinan J."/>
            <person name="Papanicolaou A."/>
            <person name="Barry K."/>
            <person name="LaButti K."/>
            <person name="Viragh M."/>
            <person name="Koriabine M."/>
            <person name="Yan M."/>
            <person name="Riley R."/>
            <person name="Champramary S."/>
            <person name="Plett K.L."/>
            <person name="Tsai I.J."/>
            <person name="Slot J."/>
            <person name="Sipos G."/>
            <person name="Plett J."/>
            <person name="Nagy L.G."/>
            <person name="Grigoriev I.V."/>
        </authorList>
    </citation>
    <scope>NUCLEOTIDE SEQUENCE</scope>
    <source>
        <strain evidence="2">CCBAS 213</strain>
    </source>
</reference>
<feature type="transmembrane region" description="Helical" evidence="1">
    <location>
        <begin position="43"/>
        <end position="66"/>
    </location>
</feature>
<evidence type="ECO:0000313" key="2">
    <source>
        <dbReference type="EMBL" id="KAK0457188.1"/>
    </source>
</evidence>
<keyword evidence="1" id="KW-0472">Membrane</keyword>
<keyword evidence="1" id="KW-1133">Transmembrane helix</keyword>
<comment type="caution">
    <text evidence="2">The sequence shown here is derived from an EMBL/GenBank/DDBJ whole genome shotgun (WGS) entry which is preliminary data.</text>
</comment>
<name>A0AA39N4I9_ARMTA</name>
<dbReference type="RefSeq" id="XP_060329503.1">
    <property type="nucleotide sequence ID" value="XM_060482532.1"/>
</dbReference>
<sequence length="133" mass="14638">MVPTTWMSSSDAINASSPSTTTIHVAFWPIRCPHCRPTPRSCIIAGHGFVLALVASYCWSFTGGYMRHVWTPLAAIRLWKSRLSRKISGSLSCSICRLGIASGVVMVVFAIVPAGFYFGHLFRYIYLDVGKHG</sequence>
<organism evidence="2 3">
    <name type="scientific">Armillaria tabescens</name>
    <name type="common">Ringless honey mushroom</name>
    <name type="synonym">Agaricus tabescens</name>
    <dbReference type="NCBI Taxonomy" id="1929756"/>
    <lineage>
        <taxon>Eukaryota</taxon>
        <taxon>Fungi</taxon>
        <taxon>Dikarya</taxon>
        <taxon>Basidiomycota</taxon>
        <taxon>Agaricomycotina</taxon>
        <taxon>Agaricomycetes</taxon>
        <taxon>Agaricomycetidae</taxon>
        <taxon>Agaricales</taxon>
        <taxon>Marasmiineae</taxon>
        <taxon>Physalacriaceae</taxon>
        <taxon>Desarmillaria</taxon>
    </lineage>
</organism>
<dbReference type="GeneID" id="85366080"/>
<evidence type="ECO:0000313" key="3">
    <source>
        <dbReference type="Proteomes" id="UP001175211"/>
    </source>
</evidence>
<keyword evidence="1" id="KW-0812">Transmembrane</keyword>
<dbReference type="AlphaFoldDB" id="A0AA39N4I9"/>
<keyword evidence="3" id="KW-1185">Reference proteome</keyword>